<keyword evidence="3 7" id="KW-0819">tRNA processing</keyword>
<comment type="catalytic activity">
    <reaction evidence="6 7">
        <text>cytidine(34) in tRNA(Ile2) + L-lysine + ATP = lysidine(34) in tRNA(Ile2) + AMP + diphosphate + H(+)</text>
        <dbReference type="Rhea" id="RHEA:43744"/>
        <dbReference type="Rhea" id="RHEA-COMP:10625"/>
        <dbReference type="Rhea" id="RHEA-COMP:10670"/>
        <dbReference type="ChEBI" id="CHEBI:15378"/>
        <dbReference type="ChEBI" id="CHEBI:30616"/>
        <dbReference type="ChEBI" id="CHEBI:32551"/>
        <dbReference type="ChEBI" id="CHEBI:33019"/>
        <dbReference type="ChEBI" id="CHEBI:82748"/>
        <dbReference type="ChEBI" id="CHEBI:83665"/>
        <dbReference type="ChEBI" id="CHEBI:456215"/>
        <dbReference type="EC" id="6.3.4.19"/>
    </reaction>
</comment>
<keyword evidence="2 7" id="KW-0436">Ligase</keyword>
<dbReference type="SUPFAM" id="SSF52402">
    <property type="entry name" value="Adenine nucleotide alpha hydrolases-like"/>
    <property type="match status" value="1"/>
</dbReference>
<organism evidence="10 11">
    <name type="scientific">Rhodococcus antarcticus</name>
    <dbReference type="NCBI Taxonomy" id="2987751"/>
    <lineage>
        <taxon>Bacteria</taxon>
        <taxon>Bacillati</taxon>
        <taxon>Actinomycetota</taxon>
        <taxon>Actinomycetes</taxon>
        <taxon>Mycobacteriales</taxon>
        <taxon>Nocardiaceae</taxon>
        <taxon>Rhodococcus</taxon>
    </lineage>
</organism>
<dbReference type="NCBIfam" id="TIGR02432">
    <property type="entry name" value="lysidine_TilS_N"/>
    <property type="match status" value="1"/>
</dbReference>
<dbReference type="RefSeq" id="WP_265382536.1">
    <property type="nucleotide sequence ID" value="NZ_CP110615.1"/>
</dbReference>
<dbReference type="InterPro" id="IPR015262">
    <property type="entry name" value="tRNA_Ile_lys_synt_subst-bd"/>
</dbReference>
<name>A0ABY6NYF1_9NOCA</name>
<gene>
    <name evidence="7 10" type="primary">tilS</name>
    <name evidence="10" type="ORF">RHODO2019_14975</name>
</gene>
<evidence type="ECO:0000256" key="5">
    <source>
        <dbReference type="ARBA" id="ARBA00022840"/>
    </source>
</evidence>
<reference evidence="10" key="1">
    <citation type="submission" date="2022-10" db="EMBL/GenBank/DDBJ databases">
        <title>Rhodococcus sp.75.</title>
        <authorList>
            <person name="Sun M."/>
        </authorList>
    </citation>
    <scope>NUCLEOTIDE SEQUENCE</scope>
    <source>
        <strain evidence="10">75</strain>
    </source>
</reference>
<dbReference type="EC" id="6.3.4.19" evidence="7"/>
<keyword evidence="5 7" id="KW-0067">ATP-binding</keyword>
<dbReference type="PANTHER" id="PTHR43033">
    <property type="entry name" value="TRNA(ILE)-LYSIDINE SYNTHASE-RELATED"/>
    <property type="match status" value="1"/>
</dbReference>
<evidence type="ECO:0000313" key="10">
    <source>
        <dbReference type="EMBL" id="UZJ24429.1"/>
    </source>
</evidence>
<evidence type="ECO:0000256" key="7">
    <source>
        <dbReference type="HAMAP-Rule" id="MF_01161"/>
    </source>
</evidence>
<dbReference type="Pfam" id="PF09179">
    <property type="entry name" value="TilS"/>
    <property type="match status" value="1"/>
</dbReference>
<protein>
    <recommendedName>
        <fullName evidence="7">tRNA(Ile)-lysidine synthase</fullName>
        <ecNumber evidence="7">6.3.4.19</ecNumber>
    </recommendedName>
    <alternativeName>
        <fullName evidence="7">tRNA(Ile)-2-lysyl-cytidine synthase</fullName>
    </alternativeName>
    <alternativeName>
        <fullName evidence="7">tRNA(Ile)-lysidine synthetase</fullName>
    </alternativeName>
</protein>
<dbReference type="HAMAP" id="MF_01161">
    <property type="entry name" value="tRNA_Ile_lys_synt"/>
    <property type="match status" value="1"/>
</dbReference>
<keyword evidence="11" id="KW-1185">Reference proteome</keyword>
<comment type="subcellular location">
    <subcellularLocation>
        <location evidence="7">Cytoplasm</location>
    </subcellularLocation>
</comment>
<keyword evidence="4 7" id="KW-0547">Nucleotide-binding</keyword>
<dbReference type="InterPro" id="IPR014729">
    <property type="entry name" value="Rossmann-like_a/b/a_fold"/>
</dbReference>
<dbReference type="Gene3D" id="1.20.59.20">
    <property type="match status" value="1"/>
</dbReference>
<dbReference type="Proteomes" id="UP001164965">
    <property type="component" value="Chromosome"/>
</dbReference>
<accession>A0ABY6NYF1</accession>
<dbReference type="CDD" id="cd01992">
    <property type="entry name" value="TilS_N"/>
    <property type="match status" value="1"/>
</dbReference>
<evidence type="ECO:0000313" key="11">
    <source>
        <dbReference type="Proteomes" id="UP001164965"/>
    </source>
</evidence>
<dbReference type="EMBL" id="CP110615">
    <property type="protein sequence ID" value="UZJ24429.1"/>
    <property type="molecule type" value="Genomic_DNA"/>
</dbReference>
<evidence type="ECO:0000256" key="3">
    <source>
        <dbReference type="ARBA" id="ARBA00022694"/>
    </source>
</evidence>
<evidence type="ECO:0000256" key="6">
    <source>
        <dbReference type="ARBA" id="ARBA00048539"/>
    </source>
</evidence>
<evidence type="ECO:0000256" key="2">
    <source>
        <dbReference type="ARBA" id="ARBA00022598"/>
    </source>
</evidence>
<dbReference type="Pfam" id="PF01171">
    <property type="entry name" value="ATP_bind_3"/>
    <property type="match status" value="1"/>
</dbReference>
<keyword evidence="1 7" id="KW-0963">Cytoplasm</keyword>
<dbReference type="InterPro" id="IPR012094">
    <property type="entry name" value="tRNA_Ile_lys_synt"/>
</dbReference>
<sequence length="319" mass="33047">MSAGPDPAVADVRRAVRRWRAEHAPDADLAVAVSGGADSLALLAGAVHEVGGPVLALVVDHQLQPGSADTAEAAARAARGAGAQARVLTVRVVGSGGLEAAARRARYAALRAAAAGAPVLLGHTLDDQAETVLLGLGRGSGPRSLAGMRPWDAPWGRPLLGVRRAATHAACAALGLHPHHDPHNDDPTFTRVRLRHEVLPLLEDVLAEGVAPALARTAAQLREDCDVLDAQAAELLSGALLGAELDAEHLAPHPSALRRRVLRTWLLAHGASALTDDQLRWVDELLGAWRGQGGVSVGGGLVVARARGRLSTAPRRQTS</sequence>
<dbReference type="SUPFAM" id="SSF82829">
    <property type="entry name" value="MesJ substrate recognition domain-like"/>
    <property type="match status" value="1"/>
</dbReference>
<comment type="domain">
    <text evidence="7">The N-terminal region contains the highly conserved SGGXDS motif, predicted to be a P-loop motif involved in ATP binding.</text>
</comment>
<dbReference type="InterPro" id="IPR011063">
    <property type="entry name" value="TilS/TtcA_N"/>
</dbReference>
<dbReference type="GO" id="GO:0032267">
    <property type="term" value="F:tRNA(Ile)-lysidine synthase activity"/>
    <property type="evidence" value="ECO:0007669"/>
    <property type="project" value="UniProtKB-EC"/>
</dbReference>
<evidence type="ECO:0000259" key="9">
    <source>
        <dbReference type="Pfam" id="PF09179"/>
    </source>
</evidence>
<comment type="similarity">
    <text evidence="7">Belongs to the tRNA(Ile)-lysidine synthase family.</text>
</comment>
<feature type="domain" description="tRNA(Ile)-lysidine/2-thiocytidine synthase N-terminal" evidence="8">
    <location>
        <begin position="29"/>
        <end position="197"/>
    </location>
</feature>
<evidence type="ECO:0000256" key="4">
    <source>
        <dbReference type="ARBA" id="ARBA00022741"/>
    </source>
</evidence>
<feature type="binding site" evidence="7">
    <location>
        <begin position="34"/>
        <end position="39"/>
    </location>
    <ligand>
        <name>ATP</name>
        <dbReference type="ChEBI" id="CHEBI:30616"/>
    </ligand>
</feature>
<dbReference type="PANTHER" id="PTHR43033:SF1">
    <property type="entry name" value="TRNA(ILE)-LYSIDINE SYNTHASE-RELATED"/>
    <property type="match status" value="1"/>
</dbReference>
<evidence type="ECO:0000256" key="1">
    <source>
        <dbReference type="ARBA" id="ARBA00022490"/>
    </source>
</evidence>
<dbReference type="Gene3D" id="3.40.50.620">
    <property type="entry name" value="HUPs"/>
    <property type="match status" value="1"/>
</dbReference>
<proteinExistence type="inferred from homology"/>
<comment type="function">
    <text evidence="7">Ligates lysine onto the cytidine present at position 34 of the AUA codon-specific tRNA(Ile) that contains the anticodon CAU, in an ATP-dependent manner. Cytidine is converted to lysidine, thus changing the amino acid specificity of the tRNA from methionine to isoleucine.</text>
</comment>
<dbReference type="InterPro" id="IPR012795">
    <property type="entry name" value="tRNA_Ile_lys_synt_N"/>
</dbReference>
<feature type="domain" description="tRNA(Ile)-lysidine synthase substrate-binding" evidence="9">
    <location>
        <begin position="245"/>
        <end position="310"/>
    </location>
</feature>
<evidence type="ECO:0000259" key="8">
    <source>
        <dbReference type="Pfam" id="PF01171"/>
    </source>
</evidence>